<keyword evidence="1" id="KW-0472">Membrane</keyword>
<reference evidence="2" key="1">
    <citation type="journal article" date="2013" name="BMC Genomics">
        <title>Unscrambling butterfly oogenesis.</title>
        <authorList>
            <person name="Carter J.M."/>
            <person name="Baker S.C."/>
            <person name="Pink R."/>
            <person name="Carter D.R."/>
            <person name="Collins A."/>
            <person name="Tomlin J."/>
            <person name="Gibbs M."/>
            <person name="Breuker C.J."/>
        </authorList>
    </citation>
    <scope>NUCLEOTIDE SEQUENCE</scope>
    <source>
        <tissue evidence="2">Ovary</tissue>
    </source>
</reference>
<dbReference type="AlphaFoldDB" id="S4P5X1"/>
<keyword evidence="1" id="KW-1133">Transmembrane helix</keyword>
<proteinExistence type="predicted"/>
<keyword evidence="1" id="KW-0812">Transmembrane</keyword>
<sequence length="94" mass="11330">MQKTCDQTNRYLFFVMMMMIYASIFSQSSWVVLTLVYLDIPLQLMLSTHYIKRLLTWRAEKFSPSVLHVKLNFNQNIHNQSHNIMNKRIQTYIL</sequence>
<reference evidence="2" key="2">
    <citation type="submission" date="2013-05" db="EMBL/GenBank/DDBJ databases">
        <authorList>
            <person name="Carter J.-M."/>
            <person name="Baker S.C."/>
            <person name="Pink R."/>
            <person name="Carter D.R.F."/>
            <person name="Collins A."/>
            <person name="Tomlin J."/>
            <person name="Gibbs M."/>
            <person name="Breuker C.J."/>
        </authorList>
    </citation>
    <scope>NUCLEOTIDE SEQUENCE</scope>
    <source>
        <tissue evidence="2">Ovary</tissue>
    </source>
</reference>
<evidence type="ECO:0000313" key="2">
    <source>
        <dbReference type="EMBL" id="JAA85434.1"/>
    </source>
</evidence>
<dbReference type="EMBL" id="GAIX01007126">
    <property type="protein sequence ID" value="JAA85434.1"/>
    <property type="molecule type" value="Transcribed_RNA"/>
</dbReference>
<protein>
    <submittedName>
        <fullName evidence="2">Uncharacterized protein</fullName>
    </submittedName>
</protein>
<name>S4P5X1_9NEOP</name>
<accession>S4P5X1</accession>
<evidence type="ECO:0000256" key="1">
    <source>
        <dbReference type="SAM" id="Phobius"/>
    </source>
</evidence>
<organism evidence="2">
    <name type="scientific">Pararge aegeria</name>
    <name type="common">speckled wood butterfly</name>
    <dbReference type="NCBI Taxonomy" id="116150"/>
    <lineage>
        <taxon>Eukaryota</taxon>
        <taxon>Metazoa</taxon>
        <taxon>Ecdysozoa</taxon>
        <taxon>Arthropoda</taxon>
        <taxon>Hexapoda</taxon>
        <taxon>Insecta</taxon>
        <taxon>Pterygota</taxon>
        <taxon>Neoptera</taxon>
        <taxon>Endopterygota</taxon>
        <taxon>Lepidoptera</taxon>
        <taxon>Glossata</taxon>
        <taxon>Ditrysia</taxon>
        <taxon>Papilionoidea</taxon>
        <taxon>Nymphalidae</taxon>
        <taxon>Satyrinae</taxon>
        <taxon>Satyrini</taxon>
        <taxon>Parargina</taxon>
        <taxon>Pararge</taxon>
    </lineage>
</organism>
<feature type="transmembrane region" description="Helical" evidence="1">
    <location>
        <begin position="12"/>
        <end position="38"/>
    </location>
</feature>